<dbReference type="CDD" id="cd19499">
    <property type="entry name" value="RecA-like_ClpB_Hsp104-like"/>
    <property type="match status" value="1"/>
</dbReference>
<dbReference type="PRINTS" id="PR00300">
    <property type="entry name" value="CLPPROTEASEA"/>
</dbReference>
<accession>A0A7Y2EBZ8</accession>
<gene>
    <name evidence="7" type="ORF">HKN21_09735</name>
</gene>
<dbReference type="InterPro" id="IPR050130">
    <property type="entry name" value="ClpA_ClpB"/>
</dbReference>
<reference evidence="7 8" key="1">
    <citation type="submission" date="2020-03" db="EMBL/GenBank/DDBJ databases">
        <title>Metabolic flexibility allows generalist bacteria to become dominant in a frequently disturbed ecosystem.</title>
        <authorList>
            <person name="Chen Y.-J."/>
            <person name="Leung P.M."/>
            <person name="Bay S.K."/>
            <person name="Hugenholtz P."/>
            <person name="Kessler A.J."/>
            <person name="Shelley G."/>
            <person name="Waite D.W."/>
            <person name="Cook P.L."/>
            <person name="Greening C."/>
        </authorList>
    </citation>
    <scope>NUCLEOTIDE SEQUENCE [LARGE SCALE GENOMIC DNA]</scope>
    <source>
        <strain evidence="7">SS_bin_28</strain>
    </source>
</reference>
<keyword evidence="3" id="KW-0143">Chaperone</keyword>
<evidence type="ECO:0000256" key="4">
    <source>
        <dbReference type="SAM" id="Coils"/>
    </source>
</evidence>
<evidence type="ECO:0000256" key="3">
    <source>
        <dbReference type="ARBA" id="ARBA00023186"/>
    </source>
</evidence>
<dbReference type="GO" id="GO:0016887">
    <property type="term" value="F:ATP hydrolysis activity"/>
    <property type="evidence" value="ECO:0007669"/>
    <property type="project" value="InterPro"/>
</dbReference>
<evidence type="ECO:0000313" key="7">
    <source>
        <dbReference type="EMBL" id="NNF07029.1"/>
    </source>
</evidence>
<dbReference type="PANTHER" id="PTHR11638:SF184">
    <property type="entry name" value="ATPASE WITH CHAPERONE ACTIVITY"/>
    <property type="match status" value="1"/>
</dbReference>
<dbReference type="InterPro" id="IPR001270">
    <property type="entry name" value="ClpA/B"/>
</dbReference>
<dbReference type="Pfam" id="PF07724">
    <property type="entry name" value="AAA_2"/>
    <property type="match status" value="1"/>
</dbReference>
<name>A0A7Y2EBZ8_UNCEI</name>
<dbReference type="InterPro" id="IPR027417">
    <property type="entry name" value="P-loop_NTPase"/>
</dbReference>
<dbReference type="SMART" id="SM00382">
    <property type="entry name" value="AAA"/>
    <property type="match status" value="1"/>
</dbReference>
<evidence type="ECO:0000256" key="1">
    <source>
        <dbReference type="ARBA" id="ARBA00022741"/>
    </source>
</evidence>
<evidence type="ECO:0000313" key="8">
    <source>
        <dbReference type="Proteomes" id="UP000547674"/>
    </source>
</evidence>
<keyword evidence="2" id="KW-0067">ATP-binding</keyword>
<dbReference type="GO" id="GO:0005524">
    <property type="term" value="F:ATP binding"/>
    <property type="evidence" value="ECO:0007669"/>
    <property type="project" value="UniProtKB-KW"/>
</dbReference>
<feature type="non-terminal residue" evidence="7">
    <location>
        <position position="1"/>
    </location>
</feature>
<keyword evidence="1" id="KW-0547">Nucleotide-binding</keyword>
<dbReference type="Gene3D" id="3.40.50.300">
    <property type="entry name" value="P-loop containing nucleotide triphosphate hydrolases"/>
    <property type="match status" value="2"/>
</dbReference>
<dbReference type="AlphaFoldDB" id="A0A7Y2EBZ8"/>
<comment type="caution">
    <text evidence="7">The sequence shown here is derived from an EMBL/GenBank/DDBJ whole genome shotgun (WGS) entry which is preliminary data.</text>
</comment>
<organism evidence="7 8">
    <name type="scientific">Eiseniibacteriota bacterium</name>
    <dbReference type="NCBI Taxonomy" id="2212470"/>
    <lineage>
        <taxon>Bacteria</taxon>
        <taxon>Candidatus Eiseniibacteriota</taxon>
    </lineage>
</organism>
<sequence>DTASARVAISQHAVPAEVDDSRKRIDALNTELEIIAREAAIGIDTTKREKETNEKLAEEKARLEGLDSRWTEERELVKEILERRAKLRGSLGTVEGTDSALEQAADEAAEETEVENLGGEKPLEGAERDKVMAELNPLMDKLAELQGETPLILPSVDEQAVASVVGDWTGIPVGRMVKNELETVLKLADTLNERVIGQKHALEMIAKRIQTSRAKLDNPNKPIGVFMLAGPSGVGKTETALALAEVLYGGEHNVITINMSEFQEAHTVSTLKGAPPGYVGYGEGGILTEAVRRKPYSVVLLDEVEKAHSDVHEIFFQVFDKGVMEDGEGRMIDFKNTLILLTSNVGSDLIMNMCQDPELMPDPEGIAKSLREPMLKVFPAALLGRLVTIPYYPLSEDMIGAITKLQLRRIEKRVKENHDIPFTYDDSVVKLITERCTELESGGRMIDNIVTNTMLPKISEEFLSRLIEGKELEKVHVVVNDGEFGYEFD</sequence>
<proteinExistence type="predicted"/>
<evidence type="ECO:0000259" key="6">
    <source>
        <dbReference type="SMART" id="SM01086"/>
    </source>
</evidence>
<dbReference type="FunFam" id="3.40.50.300:FF:000025">
    <property type="entry name" value="ATP-dependent Clp protease subunit"/>
    <property type="match status" value="1"/>
</dbReference>
<dbReference type="Proteomes" id="UP000547674">
    <property type="component" value="Unassembled WGS sequence"/>
</dbReference>
<dbReference type="InterPro" id="IPR019489">
    <property type="entry name" value="Clp_ATPase_C"/>
</dbReference>
<dbReference type="Pfam" id="PF10431">
    <property type="entry name" value="ClpB_D2-small"/>
    <property type="match status" value="1"/>
</dbReference>
<feature type="domain" description="Clp ATPase C-terminal" evidence="6">
    <location>
        <begin position="394"/>
        <end position="486"/>
    </location>
</feature>
<evidence type="ECO:0000259" key="5">
    <source>
        <dbReference type="SMART" id="SM00382"/>
    </source>
</evidence>
<dbReference type="EMBL" id="JABDJR010000387">
    <property type="protein sequence ID" value="NNF07029.1"/>
    <property type="molecule type" value="Genomic_DNA"/>
</dbReference>
<dbReference type="SMART" id="SM01086">
    <property type="entry name" value="ClpB_D2-small"/>
    <property type="match status" value="1"/>
</dbReference>
<dbReference type="SUPFAM" id="SSF52540">
    <property type="entry name" value="P-loop containing nucleoside triphosphate hydrolases"/>
    <property type="match status" value="1"/>
</dbReference>
<dbReference type="PANTHER" id="PTHR11638">
    <property type="entry name" value="ATP-DEPENDENT CLP PROTEASE"/>
    <property type="match status" value="1"/>
</dbReference>
<protein>
    <submittedName>
        <fullName evidence="7">AAA domain-containing protein</fullName>
    </submittedName>
</protein>
<dbReference type="GO" id="GO:0005737">
    <property type="term" value="C:cytoplasm"/>
    <property type="evidence" value="ECO:0007669"/>
    <property type="project" value="TreeGrafter"/>
</dbReference>
<evidence type="ECO:0000256" key="2">
    <source>
        <dbReference type="ARBA" id="ARBA00022840"/>
    </source>
</evidence>
<dbReference type="InterPro" id="IPR003593">
    <property type="entry name" value="AAA+_ATPase"/>
</dbReference>
<keyword evidence="4" id="KW-0175">Coiled coil</keyword>
<dbReference type="InterPro" id="IPR003959">
    <property type="entry name" value="ATPase_AAA_core"/>
</dbReference>
<dbReference type="Gene3D" id="1.10.8.60">
    <property type="match status" value="1"/>
</dbReference>
<feature type="coiled-coil region" evidence="4">
    <location>
        <begin position="18"/>
        <end position="69"/>
    </location>
</feature>
<feature type="domain" description="AAA+ ATPase" evidence="5">
    <location>
        <begin position="222"/>
        <end position="378"/>
    </location>
</feature>
<dbReference type="GO" id="GO:0034605">
    <property type="term" value="P:cellular response to heat"/>
    <property type="evidence" value="ECO:0007669"/>
    <property type="project" value="TreeGrafter"/>
</dbReference>